<protein>
    <recommendedName>
        <fullName evidence="3">Flavodoxin-like domain-containing protein</fullName>
    </recommendedName>
</protein>
<reference evidence="4 5" key="1">
    <citation type="submission" date="2019-10" db="EMBL/GenBank/DDBJ databases">
        <title>Genome diversity of Sutterella seckii.</title>
        <authorList>
            <person name="Chaplin A.V."/>
            <person name="Sokolova S.R."/>
            <person name="Mosin K.A."/>
            <person name="Ivanova E.L."/>
            <person name="Kochetkova T.O."/>
            <person name="Goltsov A.Y."/>
            <person name="Trofimov D.Y."/>
            <person name="Efimov B.A."/>
        </authorList>
    </citation>
    <scope>NUCLEOTIDE SEQUENCE [LARGE SCALE GENOMIC DNA]</scope>
    <source>
        <strain evidence="4 5">ASD393</strain>
    </source>
</reference>
<keyword evidence="2" id="KW-0288">FMN</keyword>
<feature type="domain" description="Flavodoxin-like" evidence="3">
    <location>
        <begin position="7"/>
        <end position="164"/>
    </location>
</feature>
<dbReference type="Pfam" id="PF12641">
    <property type="entry name" value="Flavodoxin_3"/>
    <property type="match status" value="1"/>
</dbReference>
<accession>A0A6I1EQB7</accession>
<organism evidence="4 5">
    <name type="scientific">Sutterella seckii</name>
    <dbReference type="NCBI Taxonomy" id="1944635"/>
    <lineage>
        <taxon>Bacteria</taxon>
        <taxon>Pseudomonadati</taxon>
        <taxon>Pseudomonadota</taxon>
        <taxon>Betaproteobacteria</taxon>
        <taxon>Burkholderiales</taxon>
        <taxon>Sutterellaceae</taxon>
        <taxon>Sutterella</taxon>
    </lineage>
</organism>
<evidence type="ECO:0000313" key="5">
    <source>
        <dbReference type="Proteomes" id="UP000430564"/>
    </source>
</evidence>
<dbReference type="OrthoDB" id="307208at2"/>
<dbReference type="Proteomes" id="UP000430564">
    <property type="component" value="Unassembled WGS sequence"/>
</dbReference>
<dbReference type="EMBL" id="WEHX01000034">
    <property type="protein sequence ID" value="KAB7660192.1"/>
    <property type="molecule type" value="Genomic_DNA"/>
</dbReference>
<keyword evidence="1" id="KW-0285">Flavoprotein</keyword>
<dbReference type="GO" id="GO:0010181">
    <property type="term" value="F:FMN binding"/>
    <property type="evidence" value="ECO:0007669"/>
    <property type="project" value="InterPro"/>
</dbReference>
<gene>
    <name evidence="4" type="ORF">GBM95_06350</name>
</gene>
<dbReference type="InterPro" id="IPR008254">
    <property type="entry name" value="Flavodoxin/NO_synth"/>
</dbReference>
<evidence type="ECO:0000256" key="1">
    <source>
        <dbReference type="ARBA" id="ARBA00022630"/>
    </source>
</evidence>
<dbReference type="SUPFAM" id="SSF52218">
    <property type="entry name" value="Flavoproteins"/>
    <property type="match status" value="1"/>
</dbReference>
<evidence type="ECO:0000256" key="2">
    <source>
        <dbReference type="ARBA" id="ARBA00022643"/>
    </source>
</evidence>
<comment type="caution">
    <text evidence="4">The sequence shown here is derived from an EMBL/GenBank/DDBJ whole genome shotgun (WGS) entry which is preliminary data.</text>
</comment>
<name>A0A6I1EQB7_9BURK</name>
<dbReference type="RefSeq" id="WP_152158332.1">
    <property type="nucleotide sequence ID" value="NZ_WEHX01000034.1"/>
</dbReference>
<dbReference type="InterPro" id="IPR029039">
    <property type="entry name" value="Flavoprotein-like_sf"/>
</dbReference>
<evidence type="ECO:0000313" key="4">
    <source>
        <dbReference type="EMBL" id="KAB7660192.1"/>
    </source>
</evidence>
<dbReference type="AlphaFoldDB" id="A0A6I1EQB7"/>
<evidence type="ECO:0000259" key="3">
    <source>
        <dbReference type="Pfam" id="PF12641"/>
    </source>
</evidence>
<proteinExistence type="predicted"/>
<sequence>MQKTRPLIVISSRTGNTMILGHAIADALPGALLVKPSELPDDLTPFNPVLLGYWRDLEEAPADMRAIAPRFEGKTIGCFATMGSDVNDPDSQAWMKRTAEGLVAAGKNNTLAQTFICRGRIDPAQFEKMTKLMGGVVSPERAEKRRESETHPDRLDLAKGAEIFRSVFGVNF</sequence>